<organism evidence="3 4">
    <name type="scientific">Marinococcus halophilus</name>
    <dbReference type="NCBI Taxonomy" id="1371"/>
    <lineage>
        <taxon>Bacteria</taxon>
        <taxon>Bacillati</taxon>
        <taxon>Bacillota</taxon>
        <taxon>Bacilli</taxon>
        <taxon>Bacillales</taxon>
        <taxon>Bacillaceae</taxon>
        <taxon>Marinococcus</taxon>
    </lineage>
</organism>
<dbReference type="EMBL" id="BJUN01000023">
    <property type="protein sequence ID" value="GEK59948.1"/>
    <property type="molecule type" value="Genomic_DNA"/>
</dbReference>
<feature type="chain" id="PRO_5038926540" evidence="2">
    <location>
        <begin position="22"/>
        <end position="350"/>
    </location>
</feature>
<dbReference type="InterPro" id="IPR018389">
    <property type="entry name" value="DctP_fam"/>
</dbReference>
<dbReference type="Proteomes" id="UP000321051">
    <property type="component" value="Unassembled WGS sequence"/>
</dbReference>
<dbReference type="AlphaFoldDB" id="A0A510Y9A4"/>
<accession>A0A510Y9A4</accession>
<keyword evidence="1 2" id="KW-0732">Signal</keyword>
<evidence type="ECO:0000313" key="4">
    <source>
        <dbReference type="Proteomes" id="UP000321051"/>
    </source>
</evidence>
<dbReference type="NCBIfam" id="NF037995">
    <property type="entry name" value="TRAP_S1"/>
    <property type="match status" value="1"/>
</dbReference>
<evidence type="ECO:0000256" key="2">
    <source>
        <dbReference type="SAM" id="SignalP"/>
    </source>
</evidence>
<dbReference type="PROSITE" id="PS51257">
    <property type="entry name" value="PROKAR_LIPOPROTEIN"/>
    <property type="match status" value="1"/>
</dbReference>
<dbReference type="GO" id="GO:0055085">
    <property type="term" value="P:transmembrane transport"/>
    <property type="evidence" value="ECO:0007669"/>
    <property type="project" value="InterPro"/>
</dbReference>
<gene>
    <name evidence="3" type="ORF">MHA01_28530</name>
</gene>
<dbReference type="Pfam" id="PF03480">
    <property type="entry name" value="DctP"/>
    <property type="match status" value="1"/>
</dbReference>
<name>A0A510Y9A4_MARHA</name>
<evidence type="ECO:0000313" key="3">
    <source>
        <dbReference type="EMBL" id="GEK59948.1"/>
    </source>
</evidence>
<dbReference type="PANTHER" id="PTHR33376:SF15">
    <property type="entry name" value="BLL6794 PROTEIN"/>
    <property type="match status" value="1"/>
</dbReference>
<dbReference type="Gene3D" id="3.40.190.170">
    <property type="entry name" value="Bacterial extracellular solute-binding protein, family 7"/>
    <property type="match status" value="1"/>
</dbReference>
<dbReference type="RefSeq" id="WP_094908982.1">
    <property type="nucleotide sequence ID" value="NZ_BJUN01000023.1"/>
</dbReference>
<dbReference type="CDD" id="cd13665">
    <property type="entry name" value="PBP2_TRAP_Dctp3_4"/>
    <property type="match status" value="1"/>
</dbReference>
<feature type="signal peptide" evidence="2">
    <location>
        <begin position="1"/>
        <end position="21"/>
    </location>
</feature>
<comment type="caution">
    <text evidence="3">The sequence shown here is derived from an EMBL/GenBank/DDBJ whole genome shotgun (WGS) entry which is preliminary data.</text>
</comment>
<sequence>MKKWKCVSSILITGLVLPLMASCSTDAQGEEQQDLTFTMGHMDPPHHIQGTEVMEPFDEKVGKLTNEKVNFQIYPGGALAGPDETYDNIELGVMESGRGLQGYNAGKFPVSAVMEMPFLAQGSAEEMSITFQQLYEEFPAIQEEYEGTKPLWLHTSDAYAIITKDEKVENFEDVKGMKIRSPSVQTSNMIESWGATSVSLPAPDIYDSMQKGVIDGAIIPVTAIEDFNLYDVVDYVTIGDFNTALFYVTMNKESWNEIPNQDQKIIEQELLGEPMASLAGQKFDELEQETEVEAKEQGIEFYELPEEEINKFENASENVTQNWIEDMESQGVEGQKIYNRAEELMTDNDK</sequence>
<evidence type="ECO:0000256" key="1">
    <source>
        <dbReference type="ARBA" id="ARBA00022729"/>
    </source>
</evidence>
<protein>
    <submittedName>
        <fullName evidence="3">C4-dicarboxylate ABC transporter</fullName>
    </submittedName>
</protein>
<keyword evidence="4" id="KW-1185">Reference proteome</keyword>
<dbReference type="OrthoDB" id="1646at2"/>
<dbReference type="PANTHER" id="PTHR33376">
    <property type="match status" value="1"/>
</dbReference>
<reference evidence="3 4" key="1">
    <citation type="submission" date="2019-07" db="EMBL/GenBank/DDBJ databases">
        <title>Whole genome shotgun sequence of Marinococcus halophilus NBRC 102359.</title>
        <authorList>
            <person name="Hosoyama A."/>
            <person name="Uohara A."/>
            <person name="Ohji S."/>
            <person name="Ichikawa N."/>
        </authorList>
    </citation>
    <scope>NUCLEOTIDE SEQUENCE [LARGE SCALE GENOMIC DNA]</scope>
    <source>
        <strain evidence="3 4">NBRC 102359</strain>
    </source>
</reference>
<proteinExistence type="predicted"/>
<dbReference type="InterPro" id="IPR038404">
    <property type="entry name" value="TRAP_DctP_sf"/>
</dbReference>